<gene>
    <name evidence="1" type="ORF">L203_102380</name>
</gene>
<dbReference type="GeneID" id="91086592"/>
<name>A0AAJ8JRR5_9TREE</name>
<protein>
    <submittedName>
        <fullName evidence="1">Uncharacterized protein</fullName>
    </submittedName>
</protein>
<accession>A0AAJ8JRR5</accession>
<reference evidence="1" key="1">
    <citation type="submission" date="2016-06" db="EMBL/GenBank/DDBJ databases">
        <authorList>
            <person name="Cuomo C."/>
            <person name="Litvintseva A."/>
            <person name="Heitman J."/>
            <person name="Chen Y."/>
            <person name="Sun S."/>
            <person name="Springer D."/>
            <person name="Dromer F."/>
            <person name="Young S."/>
            <person name="Zeng Q."/>
            <person name="Chapman S."/>
            <person name="Gujja S."/>
            <person name="Saif S."/>
            <person name="Birren B."/>
        </authorList>
    </citation>
    <scope>NUCLEOTIDE SEQUENCE</scope>
    <source>
        <strain evidence="1">CBS 7841</strain>
    </source>
</reference>
<dbReference type="KEGG" id="cdep:91086592"/>
<dbReference type="Gene3D" id="3.40.50.720">
    <property type="entry name" value="NAD(P)-binding Rossmann-like Domain"/>
    <property type="match status" value="1"/>
</dbReference>
<evidence type="ECO:0000313" key="2">
    <source>
        <dbReference type="Proteomes" id="UP000094043"/>
    </source>
</evidence>
<keyword evidence="2" id="KW-1185">Reference proteome</keyword>
<reference evidence="1" key="2">
    <citation type="journal article" date="2022" name="Elife">
        <title>Obligate sexual reproduction of a homothallic fungus closely related to the Cryptococcus pathogenic species complex.</title>
        <authorList>
            <person name="Passer A.R."/>
            <person name="Clancey S.A."/>
            <person name="Shea T."/>
            <person name="David-Palma M."/>
            <person name="Averette A.F."/>
            <person name="Boekhout T."/>
            <person name="Porcel B.M."/>
            <person name="Nowrousian M."/>
            <person name="Cuomo C.A."/>
            <person name="Sun S."/>
            <person name="Heitman J."/>
            <person name="Coelho M.A."/>
        </authorList>
    </citation>
    <scope>NUCLEOTIDE SEQUENCE</scope>
    <source>
        <strain evidence="1">CBS 7841</strain>
    </source>
</reference>
<reference evidence="1" key="3">
    <citation type="submission" date="2024-01" db="EMBL/GenBank/DDBJ databases">
        <authorList>
            <person name="Coelho M.A."/>
            <person name="David-Palma M."/>
            <person name="Shea T."/>
            <person name="Sun S."/>
            <person name="Cuomo C.A."/>
            <person name="Heitman J."/>
        </authorList>
    </citation>
    <scope>NUCLEOTIDE SEQUENCE</scope>
    <source>
        <strain evidence="1">CBS 7841</strain>
    </source>
</reference>
<dbReference type="EMBL" id="CP143786">
    <property type="protein sequence ID" value="WVN87203.1"/>
    <property type="molecule type" value="Genomic_DNA"/>
</dbReference>
<organism evidence="1 2">
    <name type="scientific">Cryptococcus depauperatus CBS 7841</name>
    <dbReference type="NCBI Taxonomy" id="1295531"/>
    <lineage>
        <taxon>Eukaryota</taxon>
        <taxon>Fungi</taxon>
        <taxon>Dikarya</taxon>
        <taxon>Basidiomycota</taxon>
        <taxon>Agaricomycotina</taxon>
        <taxon>Tremellomycetes</taxon>
        <taxon>Tremellales</taxon>
        <taxon>Cryptococcaceae</taxon>
        <taxon>Cryptococcus</taxon>
    </lineage>
</organism>
<evidence type="ECO:0000313" key="1">
    <source>
        <dbReference type="EMBL" id="WVN87203.1"/>
    </source>
</evidence>
<sequence length="483" mass="51535">MPEPANQDTSNHLSPSTVALLALAQDVSALLSLSYEVTASTIHDWWHTTLGKLGKGDVVPYGHGVNRSGGRESGKGLAVVIVGAGEATGQAMTLHLAKSGYTVFPFIPLPPPSSPASSSALSHLLITWSAIQKRLRARVENHPGVVVPVIVDPENTAGQDDGGDLKTILWAKTEKGESDACGGFGVEERGGRFSHAGQTVRAYCRENNLTLAAIICASRKRIDQHPPSHQILQSDKAAIHPNLAPTLHPTSLSVTPEDTLISLYRTNVLDPLSVIKELSDLLAACPAPFQLERDGTSLDPVNESRVRGRGRVIFVNGESGVGLSSLDDTESTGGGVQGVSRMIGAARSTTAKLLKDELDRVGIDVCEVVVGPMASKTGSAEHNLGQFGQDSTDSKQEQRLASAHPIIHHTNPNVASRLTILSRLWAVDDALLYSSVRRAIEDRYPRYRHHAGLSVVVNDLTGTLPGGTIIKGVSQWIWRRVVG</sequence>
<proteinExistence type="predicted"/>
<dbReference type="AlphaFoldDB" id="A0AAJ8JRR5"/>
<dbReference type="Proteomes" id="UP000094043">
    <property type="component" value="Chromosome 3"/>
</dbReference>
<dbReference type="RefSeq" id="XP_066067903.1">
    <property type="nucleotide sequence ID" value="XM_066211806.1"/>
</dbReference>